<dbReference type="AlphaFoldDB" id="A0A6N7XG51"/>
<sequence length="130" mass="14471">MLLDKQLLENLVKIYKGIVVYDIIVAIILFFLKYFSIKYVGGLIAGSLVAMVALFMMARNIESVVDKKTNAKLWASLGYMSRILLYGAILIFAAVSKHINIYTVAVGLISTNIVIKVQQLLSKLNKGKED</sequence>
<name>A0A6N7XG51_9FIRM</name>
<proteinExistence type="predicted"/>
<feature type="transmembrane region" description="Helical" evidence="6">
    <location>
        <begin position="73"/>
        <end position="93"/>
    </location>
</feature>
<evidence type="ECO:0000256" key="5">
    <source>
        <dbReference type="ARBA" id="ARBA00023136"/>
    </source>
</evidence>
<dbReference type="InterPro" id="IPR005598">
    <property type="entry name" value="ATP_synth_I"/>
</dbReference>
<gene>
    <name evidence="7" type="ORF">FYJ71_05015</name>
</gene>
<keyword evidence="5 6" id="KW-0472">Membrane</keyword>
<keyword evidence="3 6" id="KW-0812">Transmembrane</keyword>
<comment type="caution">
    <text evidence="7">The sequence shown here is derived from an EMBL/GenBank/DDBJ whole genome shotgun (WGS) entry which is preliminary data.</text>
</comment>
<keyword evidence="4 6" id="KW-1133">Transmembrane helix</keyword>
<evidence type="ECO:0000256" key="3">
    <source>
        <dbReference type="ARBA" id="ARBA00022692"/>
    </source>
</evidence>
<keyword evidence="2" id="KW-1003">Cell membrane</keyword>
<accession>A0A6N7XG51</accession>
<evidence type="ECO:0000256" key="4">
    <source>
        <dbReference type="ARBA" id="ARBA00022989"/>
    </source>
</evidence>
<dbReference type="RefSeq" id="WP_154537730.1">
    <property type="nucleotide sequence ID" value="NZ_JAXFLG010000120.1"/>
</dbReference>
<evidence type="ECO:0000256" key="1">
    <source>
        <dbReference type="ARBA" id="ARBA00004651"/>
    </source>
</evidence>
<evidence type="ECO:0000313" key="7">
    <source>
        <dbReference type="EMBL" id="MST62337.1"/>
    </source>
</evidence>
<reference evidence="7 8" key="1">
    <citation type="submission" date="2019-08" db="EMBL/GenBank/DDBJ databases">
        <title>In-depth cultivation of the pig gut microbiome towards novel bacterial diversity and tailored functional studies.</title>
        <authorList>
            <person name="Wylensek D."/>
            <person name="Hitch T.C.A."/>
            <person name="Clavel T."/>
        </authorList>
    </citation>
    <scope>NUCLEOTIDE SEQUENCE [LARGE SCALE GENOMIC DNA]</scope>
    <source>
        <strain evidence="7 8">WCA-SAB-591-4A-A</strain>
    </source>
</reference>
<protein>
    <submittedName>
        <fullName evidence="7">ATP synthase subunit I</fullName>
    </submittedName>
</protein>
<dbReference type="EMBL" id="VUNE01000002">
    <property type="protein sequence ID" value="MST62337.1"/>
    <property type="molecule type" value="Genomic_DNA"/>
</dbReference>
<organism evidence="7 8">
    <name type="scientific">Peptostreptococcus porci</name>
    <dbReference type="NCBI Taxonomy" id="2652282"/>
    <lineage>
        <taxon>Bacteria</taxon>
        <taxon>Bacillati</taxon>
        <taxon>Bacillota</taxon>
        <taxon>Clostridia</taxon>
        <taxon>Peptostreptococcales</taxon>
        <taxon>Peptostreptococcaceae</taxon>
        <taxon>Peptostreptococcus</taxon>
    </lineage>
</organism>
<keyword evidence="8" id="KW-1185">Reference proteome</keyword>
<dbReference type="GO" id="GO:0005886">
    <property type="term" value="C:plasma membrane"/>
    <property type="evidence" value="ECO:0007669"/>
    <property type="project" value="UniProtKB-SubCell"/>
</dbReference>
<evidence type="ECO:0000313" key="8">
    <source>
        <dbReference type="Proteomes" id="UP000440713"/>
    </source>
</evidence>
<dbReference type="Pfam" id="PF03899">
    <property type="entry name" value="ATP-synt_I"/>
    <property type="match status" value="1"/>
</dbReference>
<feature type="transmembrane region" description="Helical" evidence="6">
    <location>
        <begin position="39"/>
        <end position="61"/>
    </location>
</feature>
<feature type="transmembrane region" description="Helical" evidence="6">
    <location>
        <begin position="12"/>
        <end position="33"/>
    </location>
</feature>
<evidence type="ECO:0000256" key="6">
    <source>
        <dbReference type="SAM" id="Phobius"/>
    </source>
</evidence>
<comment type="subcellular location">
    <subcellularLocation>
        <location evidence="1">Cell membrane</location>
        <topology evidence="1">Multi-pass membrane protein</topology>
    </subcellularLocation>
</comment>
<dbReference type="Proteomes" id="UP000440713">
    <property type="component" value="Unassembled WGS sequence"/>
</dbReference>
<evidence type="ECO:0000256" key="2">
    <source>
        <dbReference type="ARBA" id="ARBA00022475"/>
    </source>
</evidence>